<dbReference type="InterPro" id="IPR020904">
    <property type="entry name" value="Sc_DH/Rdtase_CS"/>
</dbReference>
<dbReference type="InterPro" id="IPR036291">
    <property type="entry name" value="NAD(P)-bd_dom_sf"/>
</dbReference>
<dbReference type="EMBL" id="WABS01000039">
    <property type="protein sequence ID" value="MBI0556255.1"/>
    <property type="molecule type" value="Genomic_DNA"/>
</dbReference>
<evidence type="ECO:0000313" key="4">
    <source>
        <dbReference type="EMBL" id="MBI0556255.1"/>
    </source>
</evidence>
<dbReference type="GO" id="GO:0048038">
    <property type="term" value="F:quinone binding"/>
    <property type="evidence" value="ECO:0007669"/>
    <property type="project" value="TreeGrafter"/>
</dbReference>
<dbReference type="NCBIfam" id="NF005559">
    <property type="entry name" value="PRK07231.1"/>
    <property type="match status" value="1"/>
</dbReference>
<organism evidence="3 5">
    <name type="scientific">Pectobacterium parmentieri</name>
    <dbReference type="NCBI Taxonomy" id="1905730"/>
    <lineage>
        <taxon>Bacteria</taxon>
        <taxon>Pseudomonadati</taxon>
        <taxon>Pseudomonadota</taxon>
        <taxon>Gammaproteobacteria</taxon>
        <taxon>Enterobacterales</taxon>
        <taxon>Pectobacteriaceae</taxon>
        <taxon>Pectobacterium</taxon>
    </lineage>
</organism>
<dbReference type="PRINTS" id="PR00081">
    <property type="entry name" value="GDHRDH"/>
</dbReference>
<reference evidence="3" key="2">
    <citation type="submission" date="2012-03" db="EMBL/GenBank/DDBJ databases">
        <authorList>
            <person name="Koskinen P."/>
            <person name="Laine P."/>
            <person name="Niemi O."/>
            <person name="Nykyri J."/>
            <person name="Harjunpaa H."/>
            <person name="Auvinen P."/>
            <person name="Paulin L."/>
            <person name="Pirhonen M."/>
            <person name="Palva T."/>
            <person name="Holm L."/>
        </authorList>
    </citation>
    <scope>NUCLEOTIDE SEQUENCE</scope>
    <source>
        <strain evidence="3">SCC3193</strain>
    </source>
</reference>
<dbReference type="CDD" id="cd05233">
    <property type="entry name" value="SDR_c"/>
    <property type="match status" value="1"/>
</dbReference>
<reference evidence="4" key="4">
    <citation type="submission" date="2024-05" db="EMBL/GenBank/DDBJ databases">
        <title>Identification of Pectobacterium versatile causing blackleg of potato from New York State with a whole genome sequencing approach.</title>
        <authorList>
            <person name="Ma X."/>
            <person name="Swingle B."/>
        </authorList>
    </citation>
    <scope>NUCLEOTIDE SEQUENCE</scope>
    <source>
        <strain evidence="4">NY1588A</strain>
    </source>
</reference>
<dbReference type="KEGG" id="pec:W5S_1581"/>
<dbReference type="EMBL" id="CP003415">
    <property type="protein sequence ID" value="AFI89673.1"/>
    <property type="molecule type" value="Genomic_DNA"/>
</dbReference>
<comment type="similarity">
    <text evidence="1">Belongs to the short-chain dehydrogenases/reductases (SDR) family.</text>
</comment>
<dbReference type="PANTHER" id="PTHR42760">
    <property type="entry name" value="SHORT-CHAIN DEHYDROGENASES/REDUCTASES FAMILY MEMBER"/>
    <property type="match status" value="1"/>
</dbReference>
<dbReference type="Proteomes" id="UP001194579">
    <property type="component" value="Unassembled WGS sequence"/>
</dbReference>
<dbReference type="PROSITE" id="PS00061">
    <property type="entry name" value="ADH_SHORT"/>
    <property type="match status" value="1"/>
</dbReference>
<protein>
    <submittedName>
        <fullName evidence="4">Glucose 1-dehydrogenase</fullName>
        <ecNumber evidence="4">1.1.1.47</ecNumber>
    </submittedName>
    <submittedName>
        <fullName evidence="3">Short-chain dehydrogenase/reductase SDR</fullName>
    </submittedName>
</protein>
<sequence length="243" mass="25634">MGKLTGKIAVITGATEGIGLAIAQEFVNEGAFVFFTGRHKEKLDRAASQLGAMAVGIQGDVARLSDIVCLYETVAEYQKYIDIVVANAGFNEVSLLEDVDEAIFDRLFTINAKGAFFTIQKAIPLLRDNASIIITGSVASSKGTPGMGIYGATKAAVRSFARTLAAELANRNIRVNVISPGPIDTPLIGRQPADTVRAMVSGIPLGRMGRVNEVAKAALFLASDDSSFTTGSEFFVDGGRAQV</sequence>
<dbReference type="EC" id="1.1.1.47" evidence="4"/>
<accession>A0A0H3I4Q2</accession>
<dbReference type="AlphaFoldDB" id="A0A0H3I4Q2"/>
<dbReference type="Proteomes" id="UP000008044">
    <property type="component" value="Chromosome"/>
</dbReference>
<dbReference type="Gene3D" id="3.40.50.720">
    <property type="entry name" value="NAD(P)-binding Rossmann-like Domain"/>
    <property type="match status" value="1"/>
</dbReference>
<keyword evidence="2 4" id="KW-0560">Oxidoreductase</keyword>
<dbReference type="STRING" id="1905730.W5S_1581"/>
<evidence type="ECO:0000256" key="2">
    <source>
        <dbReference type="ARBA" id="ARBA00023002"/>
    </source>
</evidence>
<reference evidence="3 5" key="1">
    <citation type="journal article" date="2012" name="J. Bacteriol.">
        <title>Genome sequence of Pectobacterium sp. strain SCC3193.</title>
        <authorList>
            <person name="Koskinen J.P."/>
            <person name="Laine P."/>
            <person name="Niemi O."/>
            <person name="Nykyri J."/>
            <person name="Harjunpaa H."/>
            <person name="Auvinen P."/>
            <person name="Paulin L."/>
            <person name="Pirhonen M."/>
            <person name="Palva T."/>
            <person name="Holm L."/>
        </authorList>
    </citation>
    <scope>NUCLEOTIDE SEQUENCE [LARGE SCALE GENOMIC DNA]</scope>
    <source>
        <strain evidence="3 5">SCC3193</strain>
    </source>
</reference>
<dbReference type="Pfam" id="PF13561">
    <property type="entry name" value="adh_short_C2"/>
    <property type="match status" value="1"/>
</dbReference>
<dbReference type="SUPFAM" id="SSF51735">
    <property type="entry name" value="NAD(P)-binding Rossmann-fold domains"/>
    <property type="match status" value="1"/>
</dbReference>
<gene>
    <name evidence="3" type="ordered locus">W5S_1581</name>
    <name evidence="4" type="ORF">F6Q06_17440</name>
</gene>
<dbReference type="HOGENOM" id="CLU_010194_1_0_6"/>
<name>A0A0H3I4Q2_PECPM</name>
<dbReference type="GO" id="GO:0047936">
    <property type="term" value="F:glucose 1-dehydrogenase [NAD(P)+] activity"/>
    <property type="evidence" value="ECO:0007669"/>
    <property type="project" value="UniProtKB-EC"/>
</dbReference>
<evidence type="ECO:0000313" key="3">
    <source>
        <dbReference type="EMBL" id="AFI89673.1"/>
    </source>
</evidence>
<dbReference type="FunFam" id="3.40.50.720:FF:000084">
    <property type="entry name" value="Short-chain dehydrogenase reductase"/>
    <property type="match status" value="1"/>
</dbReference>
<proteinExistence type="inferred from homology"/>
<evidence type="ECO:0000313" key="5">
    <source>
        <dbReference type="Proteomes" id="UP000008044"/>
    </source>
</evidence>
<keyword evidence="6" id="KW-1185">Reference proteome</keyword>
<dbReference type="eggNOG" id="COG1028">
    <property type="taxonomic scope" value="Bacteria"/>
</dbReference>
<reference evidence="6" key="3">
    <citation type="submission" date="2023-07" db="EMBL/GenBank/DDBJ databases">
        <title>Identification of Pectobacterium versatile causing blackleg of potato from New York State with a whole genome sequencing approach.</title>
        <authorList>
            <person name="Ma X."/>
            <person name="Swingle B."/>
        </authorList>
    </citation>
    <scope>NUCLEOTIDE SEQUENCE [LARGE SCALE GENOMIC DNA]</scope>
    <source>
        <strain evidence="6">NY1588A</strain>
    </source>
</reference>
<dbReference type="RefSeq" id="WP_014699333.1">
    <property type="nucleotide sequence ID" value="NC_017845.1"/>
</dbReference>
<evidence type="ECO:0000313" key="6">
    <source>
        <dbReference type="Proteomes" id="UP001194579"/>
    </source>
</evidence>
<dbReference type="PATRIC" id="fig|1166016.3.peg.1600"/>
<dbReference type="PANTHER" id="PTHR42760:SF133">
    <property type="entry name" value="3-OXOACYL-[ACYL-CARRIER-PROTEIN] REDUCTASE"/>
    <property type="match status" value="1"/>
</dbReference>
<dbReference type="GO" id="GO:0006633">
    <property type="term" value="P:fatty acid biosynthetic process"/>
    <property type="evidence" value="ECO:0007669"/>
    <property type="project" value="TreeGrafter"/>
</dbReference>
<dbReference type="PRINTS" id="PR00080">
    <property type="entry name" value="SDRFAMILY"/>
</dbReference>
<dbReference type="InterPro" id="IPR002347">
    <property type="entry name" value="SDR_fam"/>
</dbReference>
<evidence type="ECO:0000256" key="1">
    <source>
        <dbReference type="ARBA" id="ARBA00006484"/>
    </source>
</evidence>